<protein>
    <recommendedName>
        <fullName evidence="2">DUF4835 domain-containing protein</fullName>
    </recommendedName>
</protein>
<dbReference type="EMBL" id="UOER01000328">
    <property type="protein sequence ID" value="VAW25114.1"/>
    <property type="molecule type" value="Genomic_DNA"/>
</dbReference>
<dbReference type="InterPro" id="IPR032274">
    <property type="entry name" value="DUF4835"/>
</dbReference>
<evidence type="ECO:0000313" key="1">
    <source>
        <dbReference type="EMBL" id="VAW25114.1"/>
    </source>
</evidence>
<gene>
    <name evidence="1" type="ORF">MNBD_BACTEROID04-1887</name>
</gene>
<accession>A0A3B0UYU8</accession>
<sequence>MWLKIYLMKLGTEFMRNILQIILILLTVTQLKAQELNCSITVNSDKIPGSNRQIYTTLQRSLGELVNQKRWTNFNYKLQERIDCNLTLTILEQTGDNFKGNIQIQSSRPVYNSSYLTPVFNFKDNNFSFQYAEFEPLVFNENIYESNLVSIISFYVYTILGFDADTFSLNGGTTYFTKAQDVLVQAQQSGYAGWNQNDGTGTRFTLIDNILSPTYSLFRDSMYKYHLKGLDVMGSNKKKAKQIIADSIENLKTIFDRRPNAFLLRVFMDSKATEITSIFSDGPRFDTFKLKEDLLKISPLNATKWNEIK</sequence>
<organism evidence="1">
    <name type="scientific">hydrothermal vent metagenome</name>
    <dbReference type="NCBI Taxonomy" id="652676"/>
    <lineage>
        <taxon>unclassified sequences</taxon>
        <taxon>metagenomes</taxon>
        <taxon>ecological metagenomes</taxon>
    </lineage>
</organism>
<name>A0A3B0UYU8_9ZZZZ</name>
<proteinExistence type="predicted"/>
<reference evidence="1" key="1">
    <citation type="submission" date="2018-06" db="EMBL/GenBank/DDBJ databases">
        <authorList>
            <person name="Zhirakovskaya E."/>
        </authorList>
    </citation>
    <scope>NUCLEOTIDE SEQUENCE</scope>
</reference>
<evidence type="ECO:0008006" key="2">
    <source>
        <dbReference type="Google" id="ProtNLM"/>
    </source>
</evidence>
<dbReference type="Pfam" id="PF16119">
    <property type="entry name" value="DUF4835"/>
    <property type="match status" value="1"/>
</dbReference>
<dbReference type="AlphaFoldDB" id="A0A3B0UYU8"/>